<evidence type="ECO:0000313" key="1">
    <source>
        <dbReference type="EMBL" id="WAX55781.1"/>
    </source>
</evidence>
<proteinExistence type="predicted"/>
<dbReference type="RefSeq" id="WP_269442304.1">
    <property type="nucleotide sequence ID" value="NZ_CP097463.1"/>
</dbReference>
<gene>
    <name evidence="1" type="ORF">M6B22_14690</name>
</gene>
<protein>
    <submittedName>
        <fullName evidence="1">Uncharacterized protein</fullName>
    </submittedName>
</protein>
<dbReference type="Proteomes" id="UP001164693">
    <property type="component" value="Chromosome"/>
</dbReference>
<sequence length="156" mass="17599">MEKQGRHPHRWLRHPAQKRTWLFKPARLERERSAGEDVAEKLACEIARLLGVPAAPVDLARRDGVRGALVEDVRPPNWELQAGRTLMPEVVPDYDPDDPEQRGYNVLAIREALQRFAPPPESDLPPEFGAFDVFTATSCSMRSSRMAIVTTETGRC</sequence>
<organism evidence="1 2">
    <name type="scientific">Jatrophihabitans cynanchi</name>
    <dbReference type="NCBI Taxonomy" id="2944128"/>
    <lineage>
        <taxon>Bacteria</taxon>
        <taxon>Bacillati</taxon>
        <taxon>Actinomycetota</taxon>
        <taxon>Actinomycetes</taxon>
        <taxon>Jatrophihabitantales</taxon>
        <taxon>Jatrophihabitantaceae</taxon>
        <taxon>Jatrophihabitans</taxon>
    </lineage>
</organism>
<accession>A0ABY7JT94</accession>
<evidence type="ECO:0000313" key="2">
    <source>
        <dbReference type="Proteomes" id="UP001164693"/>
    </source>
</evidence>
<keyword evidence="2" id="KW-1185">Reference proteome</keyword>
<reference evidence="1" key="1">
    <citation type="submission" date="2022-05" db="EMBL/GenBank/DDBJ databases">
        <title>Jatrophihabitans sp. SB3-54 whole genome sequence.</title>
        <authorList>
            <person name="Suh M.K."/>
            <person name="Eom M.K."/>
            <person name="Kim J.S."/>
            <person name="Kim H.S."/>
            <person name="Do H.E."/>
            <person name="Shin Y.K."/>
            <person name="Lee J.-S."/>
        </authorList>
    </citation>
    <scope>NUCLEOTIDE SEQUENCE</scope>
    <source>
        <strain evidence="1">SB3-54</strain>
    </source>
</reference>
<name>A0ABY7JT94_9ACTN</name>
<dbReference type="EMBL" id="CP097463">
    <property type="protein sequence ID" value="WAX55781.1"/>
    <property type="molecule type" value="Genomic_DNA"/>
</dbReference>